<evidence type="ECO:0000256" key="4">
    <source>
        <dbReference type="ARBA" id="ARBA00022670"/>
    </source>
</evidence>
<dbReference type="AlphaFoldDB" id="A0AAN7PMM1"/>
<dbReference type="PANTHER" id="PTHR42884:SF3">
    <property type="entry name" value="FURIN-LIKE PROTEASE 1, ISOFORMS 1_1-X_2"/>
    <property type="match status" value="1"/>
</dbReference>
<dbReference type="Gene3D" id="2.10.220.10">
    <property type="entry name" value="Hormone Receptor, Insulin-like Growth Factor Receptor 1, Chain A, domain 2"/>
    <property type="match status" value="1"/>
</dbReference>
<evidence type="ECO:0000256" key="10">
    <source>
        <dbReference type="ARBA" id="ARBA00023136"/>
    </source>
</evidence>
<evidence type="ECO:0000256" key="5">
    <source>
        <dbReference type="ARBA" id="ARBA00022685"/>
    </source>
</evidence>
<keyword evidence="9" id="KW-0333">Golgi apparatus</keyword>
<evidence type="ECO:0000256" key="9">
    <source>
        <dbReference type="ARBA" id="ARBA00023034"/>
    </source>
</evidence>
<feature type="domain" description="P/Homo B" evidence="24">
    <location>
        <begin position="434"/>
        <end position="565"/>
    </location>
</feature>
<dbReference type="PROSITE" id="PS51892">
    <property type="entry name" value="SUBTILASE"/>
    <property type="match status" value="1"/>
</dbReference>
<evidence type="ECO:0000256" key="17">
    <source>
        <dbReference type="ARBA" id="ARBA00076029"/>
    </source>
</evidence>
<keyword evidence="6 23" id="KW-0732">Signal</keyword>
<keyword evidence="22" id="KW-0812">Transmembrane</keyword>
<dbReference type="InterPro" id="IPR034182">
    <property type="entry name" value="Kexin/furin"/>
</dbReference>
<keyword evidence="11" id="KW-0865">Zymogen</keyword>
<evidence type="ECO:0000256" key="19">
    <source>
        <dbReference type="PIRSR" id="PIRSR615500-1"/>
    </source>
</evidence>
<evidence type="ECO:0000256" key="12">
    <source>
        <dbReference type="ARBA" id="ARBA00023157"/>
    </source>
</evidence>
<organism evidence="25 26">
    <name type="scientific">Aquatica leii</name>
    <dbReference type="NCBI Taxonomy" id="1421715"/>
    <lineage>
        <taxon>Eukaryota</taxon>
        <taxon>Metazoa</taxon>
        <taxon>Ecdysozoa</taxon>
        <taxon>Arthropoda</taxon>
        <taxon>Hexapoda</taxon>
        <taxon>Insecta</taxon>
        <taxon>Pterygota</taxon>
        <taxon>Neoptera</taxon>
        <taxon>Endopterygota</taxon>
        <taxon>Coleoptera</taxon>
        <taxon>Polyphaga</taxon>
        <taxon>Elateriformia</taxon>
        <taxon>Elateroidea</taxon>
        <taxon>Lampyridae</taxon>
        <taxon>Luciolinae</taxon>
        <taxon>Aquatica</taxon>
    </lineage>
</organism>
<dbReference type="InterPro" id="IPR015500">
    <property type="entry name" value="Peptidase_S8_subtilisin-rel"/>
</dbReference>
<dbReference type="PROSITE" id="PS51829">
    <property type="entry name" value="P_HOMO_B"/>
    <property type="match status" value="1"/>
</dbReference>
<protein>
    <recommendedName>
        <fullName evidence="15">furin</fullName>
        <ecNumber evidence="15">3.4.21.75</ecNumber>
    </recommendedName>
    <alternativeName>
        <fullName evidence="17">Kex2-like endoprotease 1</fullName>
    </alternativeName>
    <alternativeName>
        <fullName evidence="18">dKLIP-1</fullName>
    </alternativeName>
</protein>
<comment type="function">
    <text evidence="16">Furin is likely to represent the ubiquitous endoprotease activity within constitutive secretory pathways and capable of cleavage at the RX(K/R)R consensus motif.</text>
</comment>
<evidence type="ECO:0000256" key="3">
    <source>
        <dbReference type="ARBA" id="ARBA00005325"/>
    </source>
</evidence>
<dbReference type="GO" id="GO:0016486">
    <property type="term" value="P:peptide hormone processing"/>
    <property type="evidence" value="ECO:0007669"/>
    <property type="project" value="TreeGrafter"/>
</dbReference>
<keyword evidence="8 20" id="KW-0720">Serine protease</keyword>
<dbReference type="InterPro" id="IPR000209">
    <property type="entry name" value="Peptidase_S8/S53_dom"/>
</dbReference>
<feature type="signal peptide" evidence="23">
    <location>
        <begin position="1"/>
        <end position="20"/>
    </location>
</feature>
<evidence type="ECO:0000313" key="26">
    <source>
        <dbReference type="Proteomes" id="UP001353858"/>
    </source>
</evidence>
<evidence type="ECO:0000256" key="6">
    <source>
        <dbReference type="ARBA" id="ARBA00022729"/>
    </source>
</evidence>
<accession>A0AAN7PMM1</accession>
<dbReference type="InterPro" id="IPR022398">
    <property type="entry name" value="Peptidase_S8_His-AS"/>
</dbReference>
<keyword evidence="5" id="KW-0165">Cleavage on pair of basic residues</keyword>
<dbReference type="InterPro" id="IPR023827">
    <property type="entry name" value="Peptidase_S8_Asp-AS"/>
</dbReference>
<dbReference type="PANTHER" id="PTHR42884">
    <property type="entry name" value="PROPROTEIN CONVERTASE SUBTILISIN/KEXIN-RELATED"/>
    <property type="match status" value="1"/>
</dbReference>
<dbReference type="SUPFAM" id="SSF54897">
    <property type="entry name" value="Protease propeptides/inhibitors"/>
    <property type="match status" value="1"/>
</dbReference>
<evidence type="ECO:0000256" key="18">
    <source>
        <dbReference type="ARBA" id="ARBA00077026"/>
    </source>
</evidence>
<dbReference type="InterPro" id="IPR008979">
    <property type="entry name" value="Galactose-bd-like_sf"/>
</dbReference>
<feature type="active site" description="Charge relay system" evidence="19 20">
    <location>
        <position position="185"/>
    </location>
</feature>
<keyword evidence="13" id="KW-0325">Glycoprotein</keyword>
<gene>
    <name evidence="25" type="ORF">RN001_015943</name>
</gene>
<feature type="region of interest" description="Disordered" evidence="21">
    <location>
        <begin position="570"/>
        <end position="602"/>
    </location>
</feature>
<keyword evidence="4 20" id="KW-0645">Protease</keyword>
<comment type="caution">
    <text evidence="25">The sequence shown here is derived from an EMBL/GenBank/DDBJ whole genome shotgun (WGS) entry which is preliminary data.</text>
</comment>
<keyword evidence="10 22" id="KW-0472">Membrane</keyword>
<evidence type="ECO:0000256" key="14">
    <source>
        <dbReference type="ARBA" id="ARBA00035756"/>
    </source>
</evidence>
<reference evidence="26" key="1">
    <citation type="submission" date="2023-01" db="EMBL/GenBank/DDBJ databases">
        <title>Key to firefly adult light organ development and bioluminescence: homeobox transcription factors regulate luciferase expression and transportation to peroxisome.</title>
        <authorList>
            <person name="Fu X."/>
        </authorList>
    </citation>
    <scope>NUCLEOTIDE SEQUENCE [LARGE SCALE GENOMIC DNA]</scope>
</reference>
<dbReference type="InterPro" id="IPR036852">
    <property type="entry name" value="Peptidase_S8/S53_dom_sf"/>
</dbReference>
<evidence type="ECO:0000256" key="23">
    <source>
        <dbReference type="SAM" id="SignalP"/>
    </source>
</evidence>
<feature type="active site" description="Charge relay system" evidence="19 20">
    <location>
        <position position="359"/>
    </location>
</feature>
<dbReference type="GO" id="GO:0004252">
    <property type="term" value="F:serine-type endopeptidase activity"/>
    <property type="evidence" value="ECO:0007669"/>
    <property type="project" value="UniProtKB-UniRule"/>
</dbReference>
<dbReference type="SUPFAM" id="SSF49785">
    <property type="entry name" value="Galactose-binding domain-like"/>
    <property type="match status" value="1"/>
</dbReference>
<keyword evidence="26" id="KW-1185">Reference proteome</keyword>
<evidence type="ECO:0000256" key="16">
    <source>
        <dbReference type="ARBA" id="ARBA00053600"/>
    </source>
</evidence>
<dbReference type="PROSITE" id="PS00136">
    <property type="entry name" value="SUBTILASE_ASP"/>
    <property type="match status" value="1"/>
</dbReference>
<feature type="chain" id="PRO_5042928530" description="furin" evidence="23">
    <location>
        <begin position="21"/>
        <end position="984"/>
    </location>
</feature>
<dbReference type="Gene3D" id="3.40.50.200">
    <property type="entry name" value="Peptidase S8/S53 domain"/>
    <property type="match status" value="1"/>
</dbReference>
<dbReference type="InterPro" id="IPR002884">
    <property type="entry name" value="P_dom"/>
</dbReference>
<proteinExistence type="inferred from homology"/>
<dbReference type="CDD" id="cd00064">
    <property type="entry name" value="FU"/>
    <property type="match status" value="1"/>
</dbReference>
<evidence type="ECO:0000256" key="21">
    <source>
        <dbReference type="SAM" id="MobiDB-lite"/>
    </source>
</evidence>
<dbReference type="GO" id="GO:0008039">
    <property type="term" value="P:synaptic target recognition"/>
    <property type="evidence" value="ECO:0007669"/>
    <property type="project" value="UniProtKB-ARBA"/>
</dbReference>
<evidence type="ECO:0000256" key="13">
    <source>
        <dbReference type="ARBA" id="ARBA00023180"/>
    </source>
</evidence>
<dbReference type="Gene3D" id="2.60.120.260">
    <property type="entry name" value="Galactose-binding domain-like"/>
    <property type="match status" value="1"/>
</dbReference>
<dbReference type="FunFam" id="3.40.50.200:FF:000001">
    <property type="entry name" value="Furin 2, isoform B"/>
    <property type="match status" value="1"/>
</dbReference>
<dbReference type="PRINTS" id="PR00723">
    <property type="entry name" value="SUBTILISIN"/>
</dbReference>
<comment type="cofactor">
    <cofactor evidence="1">
        <name>Ca(2+)</name>
        <dbReference type="ChEBI" id="CHEBI:29108"/>
    </cofactor>
</comment>
<dbReference type="InterPro" id="IPR006212">
    <property type="entry name" value="Furin_repeat"/>
</dbReference>
<comment type="similarity">
    <text evidence="3">Belongs to the peptidase S8 family. Furin subfamily.</text>
</comment>
<dbReference type="Pfam" id="PF01483">
    <property type="entry name" value="P_proprotein"/>
    <property type="match status" value="1"/>
</dbReference>
<evidence type="ECO:0000256" key="1">
    <source>
        <dbReference type="ARBA" id="ARBA00001913"/>
    </source>
</evidence>
<comment type="subcellular location">
    <subcellularLocation>
        <location evidence="2">Golgi apparatus membrane</location>
        <topology evidence="2">Multi-pass membrane protein</topology>
    </subcellularLocation>
</comment>
<dbReference type="CDD" id="cd04059">
    <property type="entry name" value="Peptidases_S8_Protein_convertases_Kexins_Furin-like"/>
    <property type="match status" value="1"/>
</dbReference>
<dbReference type="Pfam" id="PF16470">
    <property type="entry name" value="S8_pro-domain"/>
    <property type="match status" value="1"/>
</dbReference>
<evidence type="ECO:0000259" key="24">
    <source>
        <dbReference type="PROSITE" id="PS51829"/>
    </source>
</evidence>
<dbReference type="InterPro" id="IPR023828">
    <property type="entry name" value="Peptidase_S8_Ser-AS"/>
</dbReference>
<dbReference type="GO" id="GO:0097688">
    <property type="term" value="P:glutamate receptor clustering"/>
    <property type="evidence" value="ECO:0007669"/>
    <property type="project" value="UniProtKB-ARBA"/>
</dbReference>
<keyword evidence="7 20" id="KW-0378">Hydrolase</keyword>
<dbReference type="EC" id="3.4.21.75" evidence="15"/>
<sequence>MYSYLNVIYVFMYLLQLSWAHYSQQWAVHISGGKEIADQVAMDHGFINLGKIFDDYYHFAHPGIKKRSTPNVEKQFKLAVDTRVHWAQQQLVKKRVKRDLRLQDSDPRWPSMWYLNRGNGLDMNVIPAWLEGVTGKGAVVTILDDGLEKDHPDLVKNYDPMASYDVNNHDSDPSPRYDMIDSNRHGTRCAGEVAATSNNSVCALGVAHGAQVGGVRMLDGDVTDAVEARSLSLNPQHIDIYSASWGPDDDGKTVDGPGELATRAFIEGVTKGRNGKGSIFVWASGNGGRDHDNCNCDGYTNSIYSLSISSATEQGHVPWYSEACSSTLASTYSSGAVGERQVVTTDLHHSCTSSHTGTSASAPLAAGICALALEANPNLTWRDMQHIVVRTARPQHLVTPDWQTNGVGRNVSHSFGYGLMDAYAMVQLARKWVTVPEQNKCEINAPHVQKSIPAKSVVVLQLQVQECEGVQILEHVQAKLTIFSQRRGDLHIQLTSPMGTRVTLLAHRAHDVARSGFNHWPFMSVHSWGETPFGTWQLEIHNDGRLLGRATLQNWSLILYGTKMFSSSERTETDKSLKGKNKKKPLKKQKNSKNVQKVTSTSPKLFKPQTKLKNKSFTVSPKDYVTFNSNIQFNKKKKFSNATLTTMSPFFYSVNNTKFHSDGGKQYWKFFKNITITYPVMIPAREGVKSRDPSKKNQKQKEKSRDLNSNRNTKTFTSRPPEATTFFDVLTSNPKDKSTAEIQAWDLILYGTATPPKIEETFKLNSKPLKSNIQTEEVEHNSLDNNPPTEVLRYDAEIRKDTLTLKEDVSHVDAVQNCARANDEYCLECLPNYFNHDGRCYSDCPEQFYASFLDTRDRNRTLENYENRNVCLACHYTCRHCSGSNDYQCAACYPDAMLTHISSLENYCYPIYIVTNLQLEKLYFKVYVFLWVIFVLFILAVVFYIIRERRLRNSLMNEILQFNTIKNIRQMEHNVKTTVYSDSD</sequence>
<dbReference type="GO" id="GO:0000139">
    <property type="term" value="C:Golgi membrane"/>
    <property type="evidence" value="ECO:0007669"/>
    <property type="project" value="UniProtKB-SubCell"/>
</dbReference>
<name>A0AAN7PMM1_9COLE</name>
<evidence type="ECO:0000256" key="20">
    <source>
        <dbReference type="PROSITE-ProRule" id="PRU01240"/>
    </source>
</evidence>
<evidence type="ECO:0000313" key="25">
    <source>
        <dbReference type="EMBL" id="KAK4871819.1"/>
    </source>
</evidence>
<dbReference type="InterPro" id="IPR038466">
    <property type="entry name" value="S8_pro-domain_sf"/>
</dbReference>
<dbReference type="PROSITE" id="PS00138">
    <property type="entry name" value="SUBTILASE_SER"/>
    <property type="match status" value="1"/>
</dbReference>
<dbReference type="GO" id="GO:0001941">
    <property type="term" value="P:postsynaptic membrane organization"/>
    <property type="evidence" value="ECO:0007669"/>
    <property type="project" value="UniProtKB-ARBA"/>
</dbReference>
<dbReference type="FunFam" id="2.60.120.260:FF:000006">
    <property type="entry name" value="Proprotein convertase subtilisin/kexin type 5"/>
    <property type="match status" value="1"/>
</dbReference>
<feature type="transmembrane region" description="Helical" evidence="22">
    <location>
        <begin position="926"/>
        <end position="946"/>
    </location>
</feature>
<dbReference type="PROSITE" id="PS00137">
    <property type="entry name" value="SUBTILASE_HIS"/>
    <property type="match status" value="1"/>
</dbReference>
<comment type="catalytic activity">
    <reaction evidence="14">
        <text>Release of mature proteins from their proproteins by cleavage of -Arg-Xaa-Yaa-Arg-|-Zaa- bonds, where Xaa can be any amino acid and Yaa is Arg or Lys. Releases albumin, complement component C3 and von Willebrand factor from their respective precursors.</text>
        <dbReference type="EC" id="3.4.21.75"/>
    </reaction>
</comment>
<dbReference type="GO" id="GO:0005802">
    <property type="term" value="C:trans-Golgi network"/>
    <property type="evidence" value="ECO:0007669"/>
    <property type="project" value="TreeGrafter"/>
</dbReference>
<feature type="compositionally biased region" description="Basic and acidic residues" evidence="21">
    <location>
        <begin position="687"/>
        <end position="708"/>
    </location>
</feature>
<dbReference type="Proteomes" id="UP001353858">
    <property type="component" value="Unassembled WGS sequence"/>
</dbReference>
<dbReference type="Gene3D" id="3.30.70.850">
    <property type="entry name" value="Peptidase S8, pro-domain"/>
    <property type="match status" value="1"/>
</dbReference>
<dbReference type="SUPFAM" id="SSF57184">
    <property type="entry name" value="Growth factor receptor domain"/>
    <property type="match status" value="1"/>
</dbReference>
<evidence type="ECO:0000256" key="8">
    <source>
        <dbReference type="ARBA" id="ARBA00022825"/>
    </source>
</evidence>
<dbReference type="Pfam" id="PF00082">
    <property type="entry name" value="Peptidase_S8"/>
    <property type="match status" value="1"/>
</dbReference>
<dbReference type="SMART" id="SM00261">
    <property type="entry name" value="FU"/>
    <property type="match status" value="2"/>
</dbReference>
<dbReference type="FunFam" id="3.30.70.850:FF:000001">
    <property type="entry name" value="Proprotein convertase subtilisin/kexin type 5"/>
    <property type="match status" value="1"/>
</dbReference>
<evidence type="ECO:0000256" key="15">
    <source>
        <dbReference type="ARBA" id="ARBA00038993"/>
    </source>
</evidence>
<evidence type="ECO:0000256" key="2">
    <source>
        <dbReference type="ARBA" id="ARBA00004653"/>
    </source>
</evidence>
<dbReference type="SUPFAM" id="SSF52743">
    <property type="entry name" value="Subtilisin-like"/>
    <property type="match status" value="1"/>
</dbReference>
<dbReference type="EMBL" id="JARPUR010000008">
    <property type="protein sequence ID" value="KAK4871819.1"/>
    <property type="molecule type" value="Genomic_DNA"/>
</dbReference>
<evidence type="ECO:0000256" key="22">
    <source>
        <dbReference type="SAM" id="Phobius"/>
    </source>
</evidence>
<feature type="compositionally biased region" description="Polar residues" evidence="21">
    <location>
        <begin position="709"/>
        <end position="718"/>
    </location>
</feature>
<feature type="active site" description="Charge relay system" evidence="19 20">
    <location>
        <position position="144"/>
    </location>
</feature>
<evidence type="ECO:0000256" key="11">
    <source>
        <dbReference type="ARBA" id="ARBA00023145"/>
    </source>
</evidence>
<keyword evidence="12" id="KW-1015">Disulfide bond</keyword>
<evidence type="ECO:0000256" key="7">
    <source>
        <dbReference type="ARBA" id="ARBA00022801"/>
    </source>
</evidence>
<dbReference type="GO" id="GO:0005886">
    <property type="term" value="C:plasma membrane"/>
    <property type="evidence" value="ECO:0007669"/>
    <property type="project" value="GOC"/>
</dbReference>
<dbReference type="GO" id="GO:0097090">
    <property type="term" value="P:presynaptic membrane organization"/>
    <property type="evidence" value="ECO:0007669"/>
    <property type="project" value="UniProtKB-ARBA"/>
</dbReference>
<feature type="region of interest" description="Disordered" evidence="21">
    <location>
        <begin position="687"/>
        <end position="720"/>
    </location>
</feature>
<feature type="compositionally biased region" description="Basic residues" evidence="21">
    <location>
        <begin position="578"/>
        <end position="591"/>
    </location>
</feature>
<dbReference type="InterPro" id="IPR009030">
    <property type="entry name" value="Growth_fac_rcpt_cys_sf"/>
</dbReference>
<dbReference type="InterPro" id="IPR032815">
    <property type="entry name" value="S8_pro-domain"/>
</dbReference>
<keyword evidence="22" id="KW-1133">Transmembrane helix</keyword>